<dbReference type="Pfam" id="PF01926">
    <property type="entry name" value="MMR_HSR1"/>
    <property type="match status" value="1"/>
</dbReference>
<dbReference type="AlphaFoldDB" id="A0A512APT4"/>
<comment type="caution">
    <text evidence="6">The sequence shown here is derived from an EMBL/GenBank/DDBJ whole genome shotgun (WGS) entry which is preliminary data.</text>
</comment>
<feature type="domain" description="G" evidence="5">
    <location>
        <begin position="28"/>
        <end position="147"/>
    </location>
</feature>
<dbReference type="CDD" id="cd00882">
    <property type="entry name" value="Ras_like_GTPase"/>
    <property type="match status" value="1"/>
</dbReference>
<evidence type="ECO:0000259" key="5">
    <source>
        <dbReference type="Pfam" id="PF01926"/>
    </source>
</evidence>
<dbReference type="GO" id="GO:0005525">
    <property type="term" value="F:GTP binding"/>
    <property type="evidence" value="ECO:0007669"/>
    <property type="project" value="InterPro"/>
</dbReference>
<comment type="subcellular location">
    <subcellularLocation>
        <location evidence="1">Membrane</location>
        <topology evidence="1">Multi-pass membrane protein</topology>
    </subcellularLocation>
</comment>
<name>A0A512APT4_9SPHN</name>
<reference evidence="6 7" key="1">
    <citation type="submission" date="2019-07" db="EMBL/GenBank/DDBJ databases">
        <title>Whole genome shotgun sequence of Novosphingobium sediminis NBRC 106119.</title>
        <authorList>
            <person name="Hosoyama A."/>
            <person name="Uohara A."/>
            <person name="Ohji S."/>
            <person name="Ichikawa N."/>
        </authorList>
    </citation>
    <scope>NUCLEOTIDE SEQUENCE [LARGE SCALE GENOMIC DNA]</scope>
    <source>
        <strain evidence="6 7">NBRC 106119</strain>
    </source>
</reference>
<evidence type="ECO:0000256" key="3">
    <source>
        <dbReference type="ARBA" id="ARBA00022989"/>
    </source>
</evidence>
<evidence type="ECO:0000256" key="4">
    <source>
        <dbReference type="ARBA" id="ARBA00023136"/>
    </source>
</evidence>
<evidence type="ECO:0000256" key="2">
    <source>
        <dbReference type="ARBA" id="ARBA00022692"/>
    </source>
</evidence>
<evidence type="ECO:0000256" key="1">
    <source>
        <dbReference type="ARBA" id="ARBA00004141"/>
    </source>
</evidence>
<dbReference type="Gene3D" id="3.40.50.300">
    <property type="entry name" value="P-loop containing nucleotide triphosphate hydrolases"/>
    <property type="match status" value="1"/>
</dbReference>
<keyword evidence="2" id="KW-0812">Transmembrane</keyword>
<dbReference type="EMBL" id="BJYR01000025">
    <property type="protein sequence ID" value="GEO01716.1"/>
    <property type="molecule type" value="Genomic_DNA"/>
</dbReference>
<dbReference type="InterPro" id="IPR027417">
    <property type="entry name" value="P-loop_NTPase"/>
</dbReference>
<keyword evidence="3" id="KW-1133">Transmembrane helix</keyword>
<dbReference type="InterPro" id="IPR006073">
    <property type="entry name" value="GTP-bd"/>
</dbReference>
<dbReference type="InterPro" id="IPR021147">
    <property type="entry name" value="DUF697"/>
</dbReference>
<keyword evidence="4" id="KW-0472">Membrane</keyword>
<gene>
    <name evidence="6" type="ORF">NSE01_35480</name>
</gene>
<dbReference type="RefSeq" id="WP_170233901.1">
    <property type="nucleotide sequence ID" value="NZ_BJYR01000025.1"/>
</dbReference>
<sequence length="364" mass="38204">MPIETVNIANIVQSAVEKAFSERGFVNVLVIGKTGTGKSTLVNAVFNGRIAETGQGRPVTQRMKRYTKEGSPVSIYDTKGLEVADYKGILNDLRTKVREINRSDRPEEHIHVAWLCIAEGARRIEAAELELMKVLEDIDVPVVVAITTAVSDQGFQAQVREAFHSASNVVRVNSEPYVMDEAAVIPVKGLDVLVDVTMEVVPEGQKSALAAAQRVKVDHKVARSHSVVATAAALAMGAGGVPVPFSDAAAIVPVQVGMIASISAIFGLNVTTGFLTTLVTSSLGSTTGTLAGRALVGSLLKLIPGAGSIVGGVVSASVAGALTTAFGEAYIAVLKQLTTENPDRELSAHEIAQALKDRLTVSRS</sequence>
<protein>
    <submittedName>
        <fullName evidence="6">GTPase</fullName>
    </submittedName>
</protein>
<dbReference type="GO" id="GO:0016020">
    <property type="term" value="C:membrane"/>
    <property type="evidence" value="ECO:0007669"/>
    <property type="project" value="UniProtKB-SubCell"/>
</dbReference>
<dbReference type="Proteomes" id="UP000321464">
    <property type="component" value="Unassembled WGS sequence"/>
</dbReference>
<evidence type="ECO:0000313" key="6">
    <source>
        <dbReference type="EMBL" id="GEO01716.1"/>
    </source>
</evidence>
<organism evidence="6 7">
    <name type="scientific">Novosphingobium sediminis</name>
    <dbReference type="NCBI Taxonomy" id="707214"/>
    <lineage>
        <taxon>Bacteria</taxon>
        <taxon>Pseudomonadati</taxon>
        <taxon>Pseudomonadota</taxon>
        <taxon>Alphaproteobacteria</taxon>
        <taxon>Sphingomonadales</taxon>
        <taxon>Sphingomonadaceae</taxon>
        <taxon>Novosphingobium</taxon>
    </lineage>
</organism>
<dbReference type="SUPFAM" id="SSF52540">
    <property type="entry name" value="P-loop containing nucleoside triphosphate hydrolases"/>
    <property type="match status" value="1"/>
</dbReference>
<proteinExistence type="predicted"/>
<keyword evidence="7" id="KW-1185">Reference proteome</keyword>
<dbReference type="Pfam" id="PF05128">
    <property type="entry name" value="DUF697"/>
    <property type="match status" value="1"/>
</dbReference>
<evidence type="ECO:0000313" key="7">
    <source>
        <dbReference type="Proteomes" id="UP000321464"/>
    </source>
</evidence>
<accession>A0A512APT4</accession>